<dbReference type="RefSeq" id="WP_101964875.1">
    <property type="nucleotide sequence ID" value="NZ_JAHXPO010000007.1"/>
</dbReference>
<dbReference type="Proteomes" id="UP000234914">
    <property type="component" value="Unassembled WGS sequence"/>
</dbReference>
<gene>
    <name evidence="1" type="ORF">CYJ96_09795</name>
</gene>
<protein>
    <submittedName>
        <fullName evidence="1">Uncharacterized protein</fullName>
    </submittedName>
</protein>
<reference evidence="1 2" key="1">
    <citation type="submission" date="2017-12" db="EMBL/GenBank/DDBJ databases">
        <title>Phylogenetic diversity of female urinary microbiome.</title>
        <authorList>
            <person name="Thomas-White K."/>
            <person name="Wolfe A.J."/>
        </authorList>
    </citation>
    <scope>NUCLEOTIDE SEQUENCE [LARGE SCALE GENOMIC DNA]</scope>
    <source>
        <strain evidence="1 2">UMB0416</strain>
    </source>
</reference>
<sequence length="252" mass="28951">MSTQKVFISGSIAVKKLDNEVLSSLQKMMQNGLQILVGDAKGVDSQIQDFFKRNNYNNIVVYSIEEFPRYIASKTFGFKKIEVATDVKGGRETQTEKDIAMTNDSDFSLVIWDGKSKGSYANILRSLEQNKGTRVFLANQNSFMPQNKVNKNEITFIYYENNGYTAQEVIEFLKEDGKEFFKNSRELNSYLVSNKILEKRDNVYIPLSNHELFIVETYKGKSAGVKFTNRFIDWVSNMFNVDASNFQQEALF</sequence>
<proteinExistence type="predicted"/>
<accession>A0A2I1RGG7</accession>
<name>A0A2I1RGG7_FAUOS</name>
<evidence type="ECO:0000313" key="1">
    <source>
        <dbReference type="EMBL" id="PKZ68214.1"/>
    </source>
</evidence>
<evidence type="ECO:0000313" key="2">
    <source>
        <dbReference type="Proteomes" id="UP000234914"/>
    </source>
</evidence>
<organism evidence="1 2">
    <name type="scientific">Faucicola osloensis</name>
    <name type="common">Moraxella osloensis</name>
    <dbReference type="NCBI Taxonomy" id="34062"/>
    <lineage>
        <taxon>Bacteria</taxon>
        <taxon>Pseudomonadati</taxon>
        <taxon>Pseudomonadota</taxon>
        <taxon>Gammaproteobacteria</taxon>
        <taxon>Moraxellales</taxon>
        <taxon>Moraxellaceae</taxon>
        <taxon>Faucicola</taxon>
    </lineage>
</organism>
<dbReference type="AlphaFoldDB" id="A0A2I1RGG7"/>
<dbReference type="EMBL" id="PKJS01000012">
    <property type="protein sequence ID" value="PKZ68214.1"/>
    <property type="molecule type" value="Genomic_DNA"/>
</dbReference>
<comment type="caution">
    <text evidence="1">The sequence shown here is derived from an EMBL/GenBank/DDBJ whole genome shotgun (WGS) entry which is preliminary data.</text>
</comment>